<sequence length="39" mass="4062">MFGYSVEKILNGVFFAIVGATILFCIGVVIGIAVAVCLL</sequence>
<keyword evidence="3" id="KW-1185">Reference proteome</keyword>
<keyword evidence="1" id="KW-1133">Transmembrane helix</keyword>
<name>A0A4Y5P1X1_9CAUD</name>
<dbReference type="Proteomes" id="UP000308921">
    <property type="component" value="Segment"/>
</dbReference>
<dbReference type="EMBL" id="MK770119">
    <property type="protein sequence ID" value="QCW23949.1"/>
    <property type="molecule type" value="Genomic_DNA"/>
</dbReference>
<keyword evidence="1" id="KW-0812">Transmembrane</keyword>
<keyword evidence="1" id="KW-0472">Membrane</keyword>
<organism evidence="2 3">
    <name type="scientific">Pantoea phage vB_PagS_AAS21</name>
    <dbReference type="NCBI Taxonomy" id="2575261"/>
    <lineage>
        <taxon>Viruses</taxon>
        <taxon>Duplodnaviria</taxon>
        <taxon>Heunggongvirae</taxon>
        <taxon>Uroviricota</taxon>
        <taxon>Caudoviricetes</taxon>
        <taxon>Demerecviridae</taxon>
        <taxon>Keyvirus</taxon>
        <taxon>Keyvirus AAS21</taxon>
    </lineage>
</organism>
<evidence type="ECO:0000313" key="2">
    <source>
        <dbReference type="EMBL" id="QCW23949.1"/>
    </source>
</evidence>
<feature type="transmembrane region" description="Helical" evidence="1">
    <location>
        <begin position="12"/>
        <end position="38"/>
    </location>
</feature>
<accession>A0A4Y5P1X1</accession>
<evidence type="ECO:0000313" key="3">
    <source>
        <dbReference type="Proteomes" id="UP000308921"/>
    </source>
</evidence>
<evidence type="ECO:0000256" key="1">
    <source>
        <dbReference type="SAM" id="Phobius"/>
    </source>
</evidence>
<proteinExistence type="predicted"/>
<gene>
    <name evidence="2" type="ORF">AAS21_gp211</name>
</gene>
<reference evidence="2 3" key="1">
    <citation type="submission" date="2019-04" db="EMBL/GenBank/DDBJ databases">
        <title>Complete genome sequence of Pantoea bacteriophage vB_PagS_AAS21.</title>
        <authorList>
            <person name="Truncaite L."/>
            <person name="Simoliuniene M."/>
            <person name="Zajanckauskaite A."/>
            <person name="Meskys R."/>
            <person name="Simoliunas E."/>
        </authorList>
    </citation>
    <scope>NUCLEOTIDE SEQUENCE [LARGE SCALE GENOMIC DNA]</scope>
</reference>
<protein>
    <submittedName>
        <fullName evidence="2">Uncharacterized protein</fullName>
    </submittedName>
</protein>